<sequence length="462" mass="51933">DGRPSVELLKAHLVKEGRLEEEVALRIINDGAAILRQEKCMLEVEAPITVCGDVHGQFFDLMKLFEVGGSPSSTRYLFLGDYVDRGYFSIEVSSPPGDSNFPGNHECRPLPEYFPFKQECKIKYSERVYDACMEAFDCLPLAALLNQQFLCVHGGLSPEITCLDDIRKLDRFKEPPAFGPMCDLLWSDPGEDYGSEKSQEHFCHNSVRGCSYFYSYPAGCDFLMNNNLLSVIRAHEAQDAGYRMYRKSQTTGFPSLITIFSAPNYLDVYNNKAAVLKYENNVMNIRQFNCSPHPYWLPNFMDVFTWSLPFVGEKVTEMLVNVLNICSDDELMSEGDDTCEGGAPAVRKEVIRNKIRAIGKMARVFSVLREENECVLQLKGLTPTGTLPLGVLSGGRQTLQSAILRFNPQHRIQSFEEARGLDRINERMPPRRDSKQQESTPSLNNLPASTGPPDKNGTNAQA</sequence>
<evidence type="ECO:0000256" key="11">
    <source>
        <dbReference type="ARBA" id="ARBA00031196"/>
    </source>
</evidence>
<accession>A0A3P8ULD6</accession>
<evidence type="ECO:0000256" key="7">
    <source>
        <dbReference type="ARBA" id="ARBA00022833"/>
    </source>
</evidence>
<dbReference type="FunFam" id="3.60.21.10:FF:000002">
    <property type="entry name" value="Serine/threonine-protein phosphatase"/>
    <property type="match status" value="1"/>
</dbReference>
<comment type="similarity">
    <text evidence="3">Belongs to the PPP phosphatase family. PP-2B subfamily.</text>
</comment>
<dbReference type="GO" id="GO:0005516">
    <property type="term" value="F:calmodulin binding"/>
    <property type="evidence" value="ECO:0007669"/>
    <property type="project" value="UniProtKB-KW"/>
</dbReference>
<dbReference type="Gene3D" id="3.60.21.10">
    <property type="match status" value="1"/>
</dbReference>
<dbReference type="Proteomes" id="UP000265120">
    <property type="component" value="Chromosome 14"/>
</dbReference>
<reference evidence="16" key="3">
    <citation type="submission" date="2025-09" db="UniProtKB">
        <authorList>
            <consortium name="Ensembl"/>
        </authorList>
    </citation>
    <scope>IDENTIFICATION</scope>
</reference>
<dbReference type="Pfam" id="PF00149">
    <property type="entry name" value="Metallophos"/>
    <property type="match status" value="1"/>
</dbReference>
<comment type="catalytic activity">
    <reaction evidence="12">
        <text>O-phospho-L-seryl-[protein] + H2O = L-seryl-[protein] + phosphate</text>
        <dbReference type="Rhea" id="RHEA:20629"/>
        <dbReference type="Rhea" id="RHEA-COMP:9863"/>
        <dbReference type="Rhea" id="RHEA-COMP:11604"/>
        <dbReference type="ChEBI" id="CHEBI:15377"/>
        <dbReference type="ChEBI" id="CHEBI:29999"/>
        <dbReference type="ChEBI" id="CHEBI:43474"/>
        <dbReference type="ChEBI" id="CHEBI:83421"/>
        <dbReference type="EC" id="3.1.3.16"/>
    </reaction>
</comment>
<evidence type="ECO:0000259" key="15">
    <source>
        <dbReference type="SMART" id="SM00156"/>
    </source>
</evidence>
<keyword evidence="10" id="KW-0408">Iron</keyword>
<dbReference type="InterPro" id="IPR041751">
    <property type="entry name" value="MPP_PP2B"/>
</dbReference>
<dbReference type="GO" id="GO:0033192">
    <property type="term" value="F:calmodulin-dependent protein phosphatase activity"/>
    <property type="evidence" value="ECO:0007669"/>
    <property type="project" value="InterPro"/>
</dbReference>
<evidence type="ECO:0000256" key="12">
    <source>
        <dbReference type="ARBA" id="ARBA00047761"/>
    </source>
</evidence>
<dbReference type="PANTHER" id="PTHR45673">
    <property type="entry name" value="SERINE/THREONINE-PROTEIN PHOSPHATASE 2B CATALYTIC SUBUNIT 1-RELATED"/>
    <property type="match status" value="1"/>
</dbReference>
<dbReference type="AlphaFoldDB" id="A0A3P8ULD6"/>
<evidence type="ECO:0000256" key="6">
    <source>
        <dbReference type="ARBA" id="ARBA00022801"/>
    </source>
</evidence>
<organism evidence="16 17">
    <name type="scientific">Cynoglossus semilaevis</name>
    <name type="common">Tongue sole</name>
    <dbReference type="NCBI Taxonomy" id="244447"/>
    <lineage>
        <taxon>Eukaryota</taxon>
        <taxon>Metazoa</taxon>
        <taxon>Chordata</taxon>
        <taxon>Craniata</taxon>
        <taxon>Vertebrata</taxon>
        <taxon>Euteleostomi</taxon>
        <taxon>Actinopterygii</taxon>
        <taxon>Neopterygii</taxon>
        <taxon>Teleostei</taxon>
        <taxon>Neoteleostei</taxon>
        <taxon>Acanthomorphata</taxon>
        <taxon>Carangaria</taxon>
        <taxon>Pleuronectiformes</taxon>
        <taxon>Pleuronectoidei</taxon>
        <taxon>Cynoglossidae</taxon>
        <taxon>Cynoglossinae</taxon>
        <taxon>Cynoglossus</taxon>
    </lineage>
</organism>
<dbReference type="GO" id="GO:0046872">
    <property type="term" value="F:metal ion binding"/>
    <property type="evidence" value="ECO:0007669"/>
    <property type="project" value="UniProtKB-KW"/>
</dbReference>
<dbReference type="EC" id="3.1.3.16" evidence="4"/>
<dbReference type="Ensembl" id="ENSCSET00000001123.1">
    <property type="protein sequence ID" value="ENSCSEP00000001095.1"/>
    <property type="gene ID" value="ENSCSEG00000000754.1"/>
</dbReference>
<name>A0A3P8ULD6_CYNSE</name>
<dbReference type="InterPro" id="IPR006186">
    <property type="entry name" value="Ser/Thr-sp_prot-phosphatase"/>
</dbReference>
<keyword evidence="6" id="KW-0378">Hydrolase</keyword>
<keyword evidence="5" id="KW-0479">Metal-binding</keyword>
<dbReference type="PRINTS" id="PR00114">
    <property type="entry name" value="STPHPHTASE"/>
</dbReference>
<protein>
    <recommendedName>
        <fullName evidence="4">protein-serine/threonine phosphatase</fullName>
        <ecNumber evidence="4">3.1.3.16</ecNumber>
    </recommendedName>
    <alternativeName>
        <fullName evidence="11">CAM-PRP catalytic subunit</fullName>
    </alternativeName>
</protein>
<proteinExistence type="inferred from homology"/>
<reference evidence="16 17" key="1">
    <citation type="journal article" date="2014" name="Nat. Genet.">
        <title>Whole-genome sequence of a flatfish provides insights into ZW sex chromosome evolution and adaptation to a benthic lifestyle.</title>
        <authorList>
            <person name="Chen S."/>
            <person name="Zhang G."/>
            <person name="Shao C."/>
            <person name="Huang Q."/>
            <person name="Liu G."/>
            <person name="Zhang P."/>
            <person name="Song W."/>
            <person name="An N."/>
            <person name="Chalopin D."/>
            <person name="Volff J.N."/>
            <person name="Hong Y."/>
            <person name="Li Q."/>
            <person name="Sha Z."/>
            <person name="Zhou H."/>
            <person name="Xie M."/>
            <person name="Yu Q."/>
            <person name="Liu Y."/>
            <person name="Xiang H."/>
            <person name="Wang N."/>
            <person name="Wu K."/>
            <person name="Yang C."/>
            <person name="Zhou Q."/>
            <person name="Liao X."/>
            <person name="Yang L."/>
            <person name="Hu Q."/>
            <person name="Zhang J."/>
            <person name="Meng L."/>
            <person name="Jin L."/>
            <person name="Tian Y."/>
            <person name="Lian J."/>
            <person name="Yang J."/>
            <person name="Miao G."/>
            <person name="Liu S."/>
            <person name="Liang Z."/>
            <person name="Yan F."/>
            <person name="Li Y."/>
            <person name="Sun B."/>
            <person name="Zhang H."/>
            <person name="Zhang J."/>
            <person name="Zhu Y."/>
            <person name="Du M."/>
            <person name="Zhao Y."/>
            <person name="Schartl M."/>
            <person name="Tang Q."/>
            <person name="Wang J."/>
        </authorList>
    </citation>
    <scope>NUCLEOTIDE SEQUENCE</scope>
</reference>
<keyword evidence="8" id="KW-0112">Calmodulin-binding</keyword>
<feature type="region of interest" description="Disordered" evidence="14">
    <location>
        <begin position="415"/>
        <end position="462"/>
    </location>
</feature>
<evidence type="ECO:0000256" key="10">
    <source>
        <dbReference type="ARBA" id="ARBA00023004"/>
    </source>
</evidence>
<dbReference type="OMA" id="FEHNHVR"/>
<comment type="cofactor">
    <cofactor evidence="1">
        <name>Zn(2+)</name>
        <dbReference type="ChEBI" id="CHEBI:29105"/>
    </cofactor>
</comment>
<evidence type="ECO:0000256" key="13">
    <source>
        <dbReference type="ARBA" id="ARBA00048336"/>
    </source>
</evidence>
<dbReference type="InParanoid" id="A0A3P8ULD6"/>
<dbReference type="GO" id="GO:0097720">
    <property type="term" value="P:calcineurin-mediated signaling"/>
    <property type="evidence" value="ECO:0007669"/>
    <property type="project" value="InterPro"/>
</dbReference>
<dbReference type="InterPro" id="IPR029052">
    <property type="entry name" value="Metallo-depent_PP-like"/>
</dbReference>
<keyword evidence="17" id="KW-1185">Reference proteome</keyword>
<dbReference type="InterPro" id="IPR004843">
    <property type="entry name" value="Calcineurin-like_PHP"/>
</dbReference>
<evidence type="ECO:0000313" key="16">
    <source>
        <dbReference type="Ensembl" id="ENSCSEP00000001095.1"/>
    </source>
</evidence>
<evidence type="ECO:0000256" key="5">
    <source>
        <dbReference type="ARBA" id="ARBA00022723"/>
    </source>
</evidence>
<dbReference type="SMART" id="SM00156">
    <property type="entry name" value="PP2Ac"/>
    <property type="match status" value="1"/>
</dbReference>
<feature type="compositionally biased region" description="Basic and acidic residues" evidence="14">
    <location>
        <begin position="415"/>
        <end position="436"/>
    </location>
</feature>
<dbReference type="STRING" id="244447.ENSCSEP00000001095"/>
<evidence type="ECO:0000256" key="9">
    <source>
        <dbReference type="ARBA" id="ARBA00022912"/>
    </source>
</evidence>
<evidence type="ECO:0000256" key="4">
    <source>
        <dbReference type="ARBA" id="ARBA00013081"/>
    </source>
</evidence>
<keyword evidence="9" id="KW-0904">Protein phosphatase</keyword>
<dbReference type="InterPro" id="IPR043360">
    <property type="entry name" value="PP2B"/>
</dbReference>
<keyword evidence="7" id="KW-0862">Zinc</keyword>
<evidence type="ECO:0000256" key="3">
    <source>
        <dbReference type="ARBA" id="ARBA00009905"/>
    </source>
</evidence>
<evidence type="ECO:0000313" key="17">
    <source>
        <dbReference type="Proteomes" id="UP000265120"/>
    </source>
</evidence>
<dbReference type="SUPFAM" id="SSF56300">
    <property type="entry name" value="Metallo-dependent phosphatases"/>
    <property type="match status" value="1"/>
</dbReference>
<comment type="catalytic activity">
    <reaction evidence="13">
        <text>O-phospho-L-threonyl-[protein] + H2O = L-threonyl-[protein] + phosphate</text>
        <dbReference type="Rhea" id="RHEA:47004"/>
        <dbReference type="Rhea" id="RHEA-COMP:11060"/>
        <dbReference type="Rhea" id="RHEA-COMP:11605"/>
        <dbReference type="ChEBI" id="CHEBI:15377"/>
        <dbReference type="ChEBI" id="CHEBI:30013"/>
        <dbReference type="ChEBI" id="CHEBI:43474"/>
        <dbReference type="ChEBI" id="CHEBI:61977"/>
        <dbReference type="EC" id="3.1.3.16"/>
    </reaction>
</comment>
<reference evidence="16" key="2">
    <citation type="submission" date="2025-08" db="UniProtKB">
        <authorList>
            <consortium name="Ensembl"/>
        </authorList>
    </citation>
    <scope>IDENTIFICATION</scope>
</reference>
<feature type="compositionally biased region" description="Polar residues" evidence="14">
    <location>
        <begin position="437"/>
        <end position="448"/>
    </location>
</feature>
<evidence type="ECO:0000256" key="8">
    <source>
        <dbReference type="ARBA" id="ARBA00022860"/>
    </source>
</evidence>
<evidence type="ECO:0000256" key="1">
    <source>
        <dbReference type="ARBA" id="ARBA00001947"/>
    </source>
</evidence>
<evidence type="ECO:0000256" key="2">
    <source>
        <dbReference type="ARBA" id="ARBA00001965"/>
    </source>
</evidence>
<comment type="cofactor">
    <cofactor evidence="2">
        <name>Fe(3+)</name>
        <dbReference type="ChEBI" id="CHEBI:29034"/>
    </cofactor>
</comment>
<evidence type="ECO:0000256" key="14">
    <source>
        <dbReference type="SAM" id="MobiDB-lite"/>
    </source>
</evidence>
<dbReference type="GeneTree" id="ENSGT00940000154115"/>
<dbReference type="CDD" id="cd07416">
    <property type="entry name" value="MPP_PP2B"/>
    <property type="match status" value="1"/>
</dbReference>
<feature type="domain" description="Serine/threonine specific protein phosphatases" evidence="15">
    <location>
        <begin position="19"/>
        <end position="301"/>
    </location>
</feature>